<evidence type="ECO:0000313" key="3">
    <source>
        <dbReference type="Proteomes" id="UP000789759"/>
    </source>
</evidence>
<keyword evidence="3" id="KW-1185">Reference proteome</keyword>
<organism evidence="2 3">
    <name type="scientific">Cetraspora pellucida</name>
    <dbReference type="NCBI Taxonomy" id="1433469"/>
    <lineage>
        <taxon>Eukaryota</taxon>
        <taxon>Fungi</taxon>
        <taxon>Fungi incertae sedis</taxon>
        <taxon>Mucoromycota</taxon>
        <taxon>Glomeromycotina</taxon>
        <taxon>Glomeromycetes</taxon>
        <taxon>Diversisporales</taxon>
        <taxon>Gigasporaceae</taxon>
        <taxon>Cetraspora</taxon>
    </lineage>
</organism>
<dbReference type="Proteomes" id="UP000789759">
    <property type="component" value="Unassembled WGS sequence"/>
</dbReference>
<sequence>MGKGLSLLEAIEQILANIEEEKCANNRFEYVVVENDLSQKVGDKMEYPEVPSFENLLKTLKKLKDDNKVNEDEVNKDEVDKEDKDEVDEDKKEAYTYAKNLYDTTYADKIVKCSGNDAYWSSFLSTLDKQKESIHIKLMILLAEISQNDIGSRKEIYKLVTKATNLQNTWYKVVGLEITHYRASLKLQSDKKNNSYEADIDDIIELYY</sequence>
<protein>
    <submittedName>
        <fullName evidence="2">16678_t:CDS:1</fullName>
    </submittedName>
</protein>
<feature type="region of interest" description="Disordered" evidence="1">
    <location>
        <begin position="69"/>
        <end position="88"/>
    </location>
</feature>
<evidence type="ECO:0000313" key="2">
    <source>
        <dbReference type="EMBL" id="CAG8576693.1"/>
    </source>
</evidence>
<dbReference type="AlphaFoldDB" id="A0A9N9BUR0"/>
<gene>
    <name evidence="2" type="ORF">CPELLU_LOCUS5899</name>
</gene>
<comment type="caution">
    <text evidence="2">The sequence shown here is derived from an EMBL/GenBank/DDBJ whole genome shotgun (WGS) entry which is preliminary data.</text>
</comment>
<name>A0A9N9BUR0_9GLOM</name>
<evidence type="ECO:0000256" key="1">
    <source>
        <dbReference type="SAM" id="MobiDB-lite"/>
    </source>
</evidence>
<dbReference type="EMBL" id="CAJVQA010003521">
    <property type="protein sequence ID" value="CAG8576693.1"/>
    <property type="molecule type" value="Genomic_DNA"/>
</dbReference>
<proteinExistence type="predicted"/>
<dbReference type="OrthoDB" id="2386668at2759"/>
<reference evidence="2" key="1">
    <citation type="submission" date="2021-06" db="EMBL/GenBank/DDBJ databases">
        <authorList>
            <person name="Kallberg Y."/>
            <person name="Tangrot J."/>
            <person name="Rosling A."/>
        </authorList>
    </citation>
    <scope>NUCLEOTIDE SEQUENCE</scope>
    <source>
        <strain evidence="2">FL966</strain>
    </source>
</reference>
<accession>A0A9N9BUR0</accession>